<evidence type="ECO:0000256" key="2">
    <source>
        <dbReference type="ARBA" id="ARBA00022448"/>
    </source>
</evidence>
<feature type="transmembrane region" description="Helical" evidence="6">
    <location>
        <begin position="201"/>
        <end position="222"/>
    </location>
</feature>
<evidence type="ECO:0000259" key="7">
    <source>
        <dbReference type="PROSITE" id="PS50850"/>
    </source>
</evidence>
<feature type="transmembrane region" description="Helical" evidence="6">
    <location>
        <begin position="334"/>
        <end position="355"/>
    </location>
</feature>
<dbReference type="PROSITE" id="PS50850">
    <property type="entry name" value="MFS"/>
    <property type="match status" value="1"/>
</dbReference>
<accession>A0A090LNH6</accession>
<evidence type="ECO:0000256" key="6">
    <source>
        <dbReference type="SAM" id="Phobius"/>
    </source>
</evidence>
<dbReference type="GeneID" id="36383805"/>
<dbReference type="SUPFAM" id="SSF103473">
    <property type="entry name" value="MFS general substrate transporter"/>
    <property type="match status" value="1"/>
</dbReference>
<evidence type="ECO:0000256" key="1">
    <source>
        <dbReference type="ARBA" id="ARBA00004141"/>
    </source>
</evidence>
<feature type="transmembrane region" description="Helical" evidence="6">
    <location>
        <begin position="169"/>
        <end position="189"/>
    </location>
</feature>
<gene>
    <name evidence="8 10 11" type="ORF">SRAE_X000075000</name>
</gene>
<feature type="transmembrane region" description="Helical" evidence="6">
    <location>
        <begin position="423"/>
        <end position="440"/>
    </location>
</feature>
<dbReference type="OMA" id="EWYVNIS"/>
<keyword evidence="4 6" id="KW-1133">Transmembrane helix</keyword>
<reference evidence="8 9" key="1">
    <citation type="submission" date="2014-09" db="EMBL/GenBank/DDBJ databases">
        <authorList>
            <person name="Martin A.A."/>
        </authorList>
    </citation>
    <scope>NUCLEOTIDE SEQUENCE</scope>
    <source>
        <strain evidence="9">ED321</strain>
        <strain evidence="8">ED321 Heterogonic</strain>
    </source>
</reference>
<proteinExistence type="predicted"/>
<keyword evidence="9" id="KW-1185">Reference proteome</keyword>
<evidence type="ECO:0000256" key="3">
    <source>
        <dbReference type="ARBA" id="ARBA00022692"/>
    </source>
</evidence>
<dbReference type="GO" id="GO:0022857">
    <property type="term" value="F:transmembrane transporter activity"/>
    <property type="evidence" value="ECO:0007669"/>
    <property type="project" value="InterPro"/>
</dbReference>
<evidence type="ECO:0000256" key="5">
    <source>
        <dbReference type="ARBA" id="ARBA00023136"/>
    </source>
</evidence>
<dbReference type="Gene3D" id="1.20.1250.20">
    <property type="entry name" value="MFS general substrate transporter like domains"/>
    <property type="match status" value="1"/>
</dbReference>
<dbReference type="Proteomes" id="UP000035682">
    <property type="component" value="Unplaced"/>
</dbReference>
<name>A0A090LNH6_STRRB</name>
<feature type="transmembrane region" description="Helical" evidence="6">
    <location>
        <begin position="274"/>
        <end position="294"/>
    </location>
</feature>
<reference evidence="10" key="2">
    <citation type="submission" date="2020-12" db="UniProtKB">
        <authorList>
            <consortium name="WormBaseParasite"/>
        </authorList>
    </citation>
    <scope>IDENTIFICATION</scope>
</reference>
<feature type="transmembrane region" description="Helical" evidence="6">
    <location>
        <begin position="306"/>
        <end position="322"/>
    </location>
</feature>
<dbReference type="Pfam" id="PF07690">
    <property type="entry name" value="MFS_1"/>
    <property type="match status" value="1"/>
</dbReference>
<organism evidence="8">
    <name type="scientific">Strongyloides ratti</name>
    <name type="common">Parasitic roundworm</name>
    <dbReference type="NCBI Taxonomy" id="34506"/>
    <lineage>
        <taxon>Eukaryota</taxon>
        <taxon>Metazoa</taxon>
        <taxon>Ecdysozoa</taxon>
        <taxon>Nematoda</taxon>
        <taxon>Chromadorea</taxon>
        <taxon>Rhabditida</taxon>
        <taxon>Tylenchina</taxon>
        <taxon>Panagrolaimomorpha</taxon>
        <taxon>Strongyloidoidea</taxon>
        <taxon>Strongyloididae</taxon>
        <taxon>Strongyloides</taxon>
    </lineage>
</organism>
<dbReference type="WormBase" id="SRAE_X000075000">
    <property type="protein sequence ID" value="SRP10565"/>
    <property type="gene ID" value="WBGene00266311"/>
</dbReference>
<dbReference type="InterPro" id="IPR011701">
    <property type="entry name" value="MFS"/>
</dbReference>
<keyword evidence="2" id="KW-0813">Transport</keyword>
<feature type="transmembrane region" description="Helical" evidence="6">
    <location>
        <begin position="111"/>
        <end position="129"/>
    </location>
</feature>
<dbReference type="InterPro" id="IPR036259">
    <property type="entry name" value="MFS_trans_sf"/>
</dbReference>
<dbReference type="WBParaSite" id="SRAE_X000075000.1">
    <property type="protein sequence ID" value="SRAE_X000075000.1"/>
    <property type="gene ID" value="WBGene00266311"/>
</dbReference>
<keyword evidence="5 6" id="KW-0472">Membrane</keyword>
<dbReference type="InterPro" id="IPR020846">
    <property type="entry name" value="MFS_dom"/>
</dbReference>
<evidence type="ECO:0000256" key="4">
    <source>
        <dbReference type="ARBA" id="ARBA00022989"/>
    </source>
</evidence>
<dbReference type="CDD" id="cd17389">
    <property type="entry name" value="MFS_MFSD10"/>
    <property type="match status" value="1"/>
</dbReference>
<sequence length="467" mass="52171">MSSEAITKSIENKLLATLTLILILDLVAFASILPLFPSIFERYSAKDDKDILLQIIDSSISFIQDFLKIPNNSRYNLVLYGGFLGSLYSFLQFFCFPIFGGLSDVYGRKPILIVSIVGSLISYILWFFANNFTIFFLSRVVGGLTKASTSISIAIAADICDSNKKVKGIALIGIAFSVGFIIGPLVGAILSTNTTNIRKDIPVAIFSIVVSIIELFIVLIFLKETLIVRKQKLNDIYGKIILYINPKALFNYDAIAKSVVVKKQENIKSLSRSYFLYLFFYSGLEFTLSFLTHQKFSFTSADQGKMYFYIGVLMIILQGGILRKIPSERQLKTVIYSLIIIIPAYVIIAFSNSMLTFRIGLTMYSVASAFIVPCLTSMVAEMCSDSNKGTTMGVFRSLGALARAIGPIFTSSVFWLMGSTFCYTFIGALFILPLIGIYRYNCETKEVLSQQIEEEHNEMIEKDQETK</sequence>
<evidence type="ECO:0000313" key="8">
    <source>
        <dbReference type="EMBL" id="CEF71425.1"/>
    </source>
</evidence>
<dbReference type="PANTHER" id="PTHR23504:SF31">
    <property type="entry name" value="MAJOR FACILITATOR SUPERFAMILY DOMAIN-CONTAINING PROTEIN 10"/>
    <property type="match status" value="1"/>
</dbReference>
<dbReference type="GO" id="GO:0031526">
    <property type="term" value="C:brush border membrane"/>
    <property type="evidence" value="ECO:0007669"/>
    <property type="project" value="TreeGrafter"/>
</dbReference>
<dbReference type="RefSeq" id="XP_024510621.1">
    <property type="nucleotide sequence ID" value="XM_024645132.1"/>
</dbReference>
<dbReference type="OrthoDB" id="196650at2759"/>
<evidence type="ECO:0000313" key="11">
    <source>
        <dbReference type="WormBase" id="SRAE_X000075000"/>
    </source>
</evidence>
<dbReference type="CTD" id="36383805"/>
<dbReference type="PANTHER" id="PTHR23504">
    <property type="entry name" value="MAJOR FACILITATOR SUPERFAMILY DOMAIN-CONTAINING PROTEIN 10"/>
    <property type="match status" value="1"/>
</dbReference>
<feature type="transmembrane region" description="Helical" evidence="6">
    <location>
        <begin position="77"/>
        <end position="99"/>
    </location>
</feature>
<dbReference type="STRING" id="34506.A0A090LNH6"/>
<dbReference type="AlphaFoldDB" id="A0A090LNH6"/>
<comment type="subcellular location">
    <subcellularLocation>
        <location evidence="1">Membrane</location>
        <topology evidence="1">Multi-pass membrane protein</topology>
    </subcellularLocation>
</comment>
<evidence type="ECO:0000313" key="10">
    <source>
        <dbReference type="WBParaSite" id="SRAE_X000075000.1"/>
    </source>
</evidence>
<feature type="domain" description="Major facilitator superfamily (MFS) profile" evidence="7">
    <location>
        <begin position="14"/>
        <end position="445"/>
    </location>
</feature>
<evidence type="ECO:0000313" key="9">
    <source>
        <dbReference type="Proteomes" id="UP000035682"/>
    </source>
</evidence>
<dbReference type="EMBL" id="LN609530">
    <property type="protein sequence ID" value="CEF71425.1"/>
    <property type="molecule type" value="Genomic_DNA"/>
</dbReference>
<protein>
    <submittedName>
        <fullName evidence="8 10">BcDNA.LD28419</fullName>
    </submittedName>
</protein>
<keyword evidence="3 6" id="KW-0812">Transmembrane</keyword>